<dbReference type="EMBL" id="JACHMH010000001">
    <property type="protein sequence ID" value="MBB4681380.1"/>
    <property type="molecule type" value="Genomic_DNA"/>
</dbReference>
<accession>A0A7W7FXS2</accession>
<dbReference type="InterPro" id="IPR046542">
    <property type="entry name" value="DUF6801"/>
</dbReference>
<evidence type="ECO:0000256" key="2">
    <source>
        <dbReference type="SAM" id="SignalP"/>
    </source>
</evidence>
<dbReference type="AlphaFoldDB" id="A0A7W7FXS2"/>
<comment type="caution">
    <text evidence="4">The sequence shown here is derived from an EMBL/GenBank/DDBJ whole genome shotgun (WGS) entry which is preliminary data.</text>
</comment>
<feature type="compositionally biased region" description="Basic and acidic residues" evidence="1">
    <location>
        <begin position="185"/>
        <end position="196"/>
    </location>
</feature>
<organism evidence="4 5">
    <name type="scientific">Crossiella cryophila</name>
    <dbReference type="NCBI Taxonomy" id="43355"/>
    <lineage>
        <taxon>Bacteria</taxon>
        <taxon>Bacillati</taxon>
        <taxon>Actinomycetota</taxon>
        <taxon>Actinomycetes</taxon>
        <taxon>Pseudonocardiales</taxon>
        <taxon>Pseudonocardiaceae</taxon>
        <taxon>Crossiella</taxon>
    </lineage>
</organism>
<gene>
    <name evidence="4" type="ORF">HNR67_007498</name>
</gene>
<feature type="domain" description="DUF6801" evidence="3">
    <location>
        <begin position="40"/>
        <end position="197"/>
    </location>
</feature>
<evidence type="ECO:0000256" key="1">
    <source>
        <dbReference type="SAM" id="MobiDB-lite"/>
    </source>
</evidence>
<evidence type="ECO:0000259" key="3">
    <source>
        <dbReference type="Pfam" id="PF20611"/>
    </source>
</evidence>
<name>A0A7W7FXS2_9PSEU</name>
<reference evidence="4 5" key="1">
    <citation type="submission" date="2020-08" db="EMBL/GenBank/DDBJ databases">
        <title>Sequencing the genomes of 1000 actinobacteria strains.</title>
        <authorList>
            <person name="Klenk H.-P."/>
        </authorList>
    </citation>
    <scope>NUCLEOTIDE SEQUENCE [LARGE SCALE GENOMIC DNA]</scope>
    <source>
        <strain evidence="4 5">DSM 44230</strain>
    </source>
</reference>
<feature type="signal peptide" evidence="2">
    <location>
        <begin position="1"/>
        <end position="32"/>
    </location>
</feature>
<keyword evidence="2" id="KW-0732">Signal</keyword>
<feature type="region of interest" description="Disordered" evidence="1">
    <location>
        <begin position="168"/>
        <end position="206"/>
    </location>
</feature>
<protein>
    <recommendedName>
        <fullName evidence="3">DUF6801 domain-containing protein</fullName>
    </recommendedName>
</protein>
<dbReference type="Pfam" id="PF20611">
    <property type="entry name" value="DUF6801"/>
    <property type="match status" value="1"/>
</dbReference>
<proteinExistence type="predicted"/>
<feature type="chain" id="PRO_5030708686" description="DUF6801 domain-containing protein" evidence="2">
    <location>
        <begin position="33"/>
        <end position="206"/>
    </location>
</feature>
<evidence type="ECO:0000313" key="4">
    <source>
        <dbReference type="EMBL" id="MBB4681380.1"/>
    </source>
</evidence>
<evidence type="ECO:0000313" key="5">
    <source>
        <dbReference type="Proteomes" id="UP000533598"/>
    </source>
</evidence>
<keyword evidence="5" id="KW-1185">Reference proteome</keyword>
<sequence>MATRHLTKILTRTTAVLAGLALAFVGTGVAQAAPVTKTLNYTCEFPLIGPDQLVVTISVNLPDSAVVGQPAQATDFKVSVLVPERIVEAFDLFEAKSLDGSAVAHFDVKDAAGVSKTVDVTGMTVPSTPIPDTGDLTVPAFGDVPATTVDNPGQAEAIVSNGFDAKLTPRKADGTPTELGTFDLPCKEDPGQDQKLGEIPVAAARK</sequence>
<dbReference type="RefSeq" id="WP_185007906.1">
    <property type="nucleotide sequence ID" value="NZ_BAAAUI010000008.1"/>
</dbReference>
<dbReference type="Proteomes" id="UP000533598">
    <property type="component" value="Unassembled WGS sequence"/>
</dbReference>